<dbReference type="GO" id="GO:0000400">
    <property type="term" value="F:four-way junction DNA binding"/>
    <property type="evidence" value="ECO:0007669"/>
    <property type="project" value="UniProtKB-UniRule"/>
</dbReference>
<keyword evidence="8" id="KW-0378">Hydrolase</keyword>
<dbReference type="Gene3D" id="1.10.150.20">
    <property type="entry name" value="5' to 3' exonuclease, C-terminal subdomain"/>
    <property type="match status" value="1"/>
</dbReference>
<comment type="similarity">
    <text evidence="6">Belongs to the RuvA family.</text>
</comment>
<feature type="domain" description="Helix-hairpin-helix DNA-binding motif class 1" evidence="7">
    <location>
        <begin position="72"/>
        <end position="91"/>
    </location>
</feature>
<dbReference type="GO" id="GO:0005524">
    <property type="term" value="F:ATP binding"/>
    <property type="evidence" value="ECO:0007669"/>
    <property type="project" value="InterPro"/>
</dbReference>
<keyword evidence="2 6" id="KW-0227">DNA damage</keyword>
<dbReference type="NCBIfam" id="TIGR00084">
    <property type="entry name" value="ruvA"/>
    <property type="match status" value="1"/>
</dbReference>
<dbReference type="GO" id="GO:0009379">
    <property type="term" value="C:Holliday junction helicase complex"/>
    <property type="evidence" value="ECO:0007669"/>
    <property type="project" value="InterPro"/>
</dbReference>
<protein>
    <recommendedName>
        <fullName evidence="6">Holliday junction branch migration complex subunit RuvA</fullName>
    </recommendedName>
</protein>
<dbReference type="Pfam" id="PF01330">
    <property type="entry name" value="RuvA_N"/>
    <property type="match status" value="1"/>
</dbReference>
<comment type="caution">
    <text evidence="6">Lacks conserved residue(s) required for the propagation of feature annotation.</text>
</comment>
<dbReference type="SUPFAM" id="SSF47781">
    <property type="entry name" value="RuvA domain 2-like"/>
    <property type="match status" value="1"/>
</dbReference>
<dbReference type="Proteomes" id="UP000031662">
    <property type="component" value="Chromosome"/>
</dbReference>
<sequence>MIVGLIGVVEKISALEAHIEVQGVVYGVQVSMRTAALLQAGQKARLKILQVIKEDAHLLYGFLEESEKILFERLLKINGVGGRIALAILSSFSPNEFENIIATKEVKRLQQVPGIGKKLADKIMVDLIGFFIQDENKPARNEVFLALESLGFKSAEINPVLKTLKPHLSIEAAIKEALQQLRS</sequence>
<keyword evidence="1 6" id="KW-0963">Cytoplasm</keyword>
<dbReference type="InterPro" id="IPR036267">
    <property type="entry name" value="RuvA_C_sf"/>
</dbReference>
<evidence type="ECO:0000256" key="1">
    <source>
        <dbReference type="ARBA" id="ARBA00022490"/>
    </source>
</evidence>
<keyword evidence="8" id="KW-0547">Nucleotide-binding</keyword>
<evidence type="ECO:0000256" key="2">
    <source>
        <dbReference type="ARBA" id="ARBA00022763"/>
    </source>
</evidence>
<keyword evidence="4 6" id="KW-0233">DNA recombination</keyword>
<evidence type="ECO:0000313" key="9">
    <source>
        <dbReference type="Proteomes" id="UP000031662"/>
    </source>
</evidence>
<evidence type="ECO:0000256" key="6">
    <source>
        <dbReference type="HAMAP-Rule" id="MF_00031"/>
    </source>
</evidence>
<keyword evidence="8" id="KW-0067">ATP-binding</keyword>
<dbReference type="GO" id="GO:0005737">
    <property type="term" value="C:cytoplasm"/>
    <property type="evidence" value="ECO:0007669"/>
    <property type="project" value="UniProtKB-SubCell"/>
</dbReference>
<comment type="function">
    <text evidence="6">The RuvA-RuvB-RuvC complex processes Holliday junction (HJ) DNA during genetic recombination and DNA repair, while the RuvA-RuvB complex plays an important role in the rescue of blocked DNA replication forks via replication fork reversal (RFR). RuvA specifically binds to HJ cruciform DNA, conferring on it an open structure. The RuvB hexamer acts as an ATP-dependent pump, pulling dsDNA into and through the RuvAB complex. HJ branch migration allows RuvC to scan DNA until it finds its consensus sequence, where it cleaves and resolves the cruciform DNA.</text>
</comment>
<keyword evidence="3 6" id="KW-0238">DNA-binding</keyword>
<dbReference type="Gene3D" id="1.10.8.10">
    <property type="entry name" value="DNA helicase RuvA subunit, C-terminal domain"/>
    <property type="match status" value="1"/>
</dbReference>
<dbReference type="InterPro" id="IPR010994">
    <property type="entry name" value="RuvA_2-like"/>
</dbReference>
<dbReference type="SUPFAM" id="SSF50249">
    <property type="entry name" value="Nucleic acid-binding proteins"/>
    <property type="match status" value="1"/>
</dbReference>
<evidence type="ECO:0000259" key="7">
    <source>
        <dbReference type="SMART" id="SM00278"/>
    </source>
</evidence>
<evidence type="ECO:0000256" key="4">
    <source>
        <dbReference type="ARBA" id="ARBA00023172"/>
    </source>
</evidence>
<evidence type="ECO:0000313" key="8">
    <source>
        <dbReference type="EMBL" id="BAO98569.1"/>
    </source>
</evidence>
<dbReference type="Pfam" id="PF07499">
    <property type="entry name" value="RuvA_C"/>
    <property type="match status" value="1"/>
</dbReference>
<evidence type="ECO:0000256" key="3">
    <source>
        <dbReference type="ARBA" id="ARBA00023125"/>
    </source>
</evidence>
<dbReference type="GO" id="GO:0009378">
    <property type="term" value="F:four-way junction helicase activity"/>
    <property type="evidence" value="ECO:0007669"/>
    <property type="project" value="InterPro"/>
</dbReference>
<name>A0A060PSJ8_HELPX</name>
<comment type="domain">
    <text evidence="6">Has three domains with a flexible linker between the domains II and III and assumes an 'L' shape. Domain III is highly mobile and contacts RuvB.</text>
</comment>
<proteinExistence type="inferred from homology"/>
<comment type="subunit">
    <text evidence="6">Homotetramer. Forms an RuvA(8)-RuvB(12)-Holliday junction (HJ) complex. HJ DNA is sandwiched between 2 RuvA tetramers; dsDNA enters through RuvA and exits via RuvB. An RuvB hexamer assembles on each DNA strand where it exits the tetramer. Each RuvB hexamer is contacted by two RuvA subunits (via domain III) on 2 adjacent RuvB subunits; this complex drives branch migration. In the full resolvosome a probable DNA-RuvA(4)-RuvB(12)-RuvC(2) complex forms which resolves the HJ.</text>
</comment>
<dbReference type="GO" id="GO:0048476">
    <property type="term" value="C:Holliday junction resolvase complex"/>
    <property type="evidence" value="ECO:0007669"/>
    <property type="project" value="UniProtKB-UniRule"/>
</dbReference>
<dbReference type="GO" id="GO:0006310">
    <property type="term" value="P:DNA recombination"/>
    <property type="evidence" value="ECO:0007669"/>
    <property type="project" value="UniProtKB-UniRule"/>
</dbReference>
<feature type="region of interest" description="Domain III" evidence="6">
    <location>
        <begin position="139"/>
        <end position="183"/>
    </location>
</feature>
<keyword evidence="5 6" id="KW-0234">DNA repair</keyword>
<dbReference type="SUPFAM" id="SSF46929">
    <property type="entry name" value="DNA helicase RuvA subunit, C-terminal domain"/>
    <property type="match status" value="1"/>
</dbReference>
<dbReference type="HAMAP" id="MF_00031">
    <property type="entry name" value="DNA_HJ_migration_RuvA"/>
    <property type="match status" value="1"/>
</dbReference>
<accession>A0A060PSJ8</accession>
<dbReference type="EMBL" id="AP014523">
    <property type="protein sequence ID" value="BAO98569.1"/>
    <property type="molecule type" value="Genomic_DNA"/>
</dbReference>
<reference evidence="8 9" key="1">
    <citation type="submission" date="2013-11" db="EMBL/GenBank/DDBJ databases">
        <title>Estimation of Helicobacter pylori bacteriophage ecology using H. pylori isolates.</title>
        <authorList>
            <person name="Uchiyama J."/>
            <person name="Takemura-Uchiyama I."/>
            <person name="Ujihara T."/>
            <person name="Matsuzaki S."/>
        </authorList>
    </citation>
    <scope>NUCLEOTIDE SEQUENCE [LARGE SCALE GENOMIC DNA]</scope>
    <source>
        <strain evidence="8 9">NY40</strain>
    </source>
</reference>
<dbReference type="Gene3D" id="2.40.50.140">
    <property type="entry name" value="Nucleic acid-binding proteins"/>
    <property type="match status" value="1"/>
</dbReference>
<gene>
    <name evidence="6" type="primary">ruvA</name>
    <name evidence="8" type="ORF">NY40_1564</name>
</gene>
<evidence type="ECO:0000256" key="5">
    <source>
        <dbReference type="ARBA" id="ARBA00023204"/>
    </source>
</evidence>
<comment type="subcellular location">
    <subcellularLocation>
        <location evidence="6">Cytoplasm</location>
    </subcellularLocation>
</comment>
<dbReference type="AlphaFoldDB" id="A0A060PSJ8"/>
<dbReference type="HOGENOM" id="CLU_087936_3_1_7"/>
<dbReference type="InterPro" id="IPR011114">
    <property type="entry name" value="RuvA_C"/>
</dbReference>
<dbReference type="SMART" id="SM00278">
    <property type="entry name" value="HhH1"/>
    <property type="match status" value="2"/>
</dbReference>
<organism evidence="8 9">
    <name type="scientific">Helicobacter pylori NY40</name>
    <dbReference type="NCBI Taxonomy" id="1426844"/>
    <lineage>
        <taxon>Bacteria</taxon>
        <taxon>Pseudomonadati</taxon>
        <taxon>Campylobacterota</taxon>
        <taxon>Epsilonproteobacteria</taxon>
        <taxon>Campylobacterales</taxon>
        <taxon>Helicobacteraceae</taxon>
        <taxon>Helicobacter</taxon>
    </lineage>
</organism>
<dbReference type="GO" id="GO:0006281">
    <property type="term" value="P:DNA repair"/>
    <property type="evidence" value="ECO:0007669"/>
    <property type="project" value="UniProtKB-UniRule"/>
</dbReference>
<dbReference type="Pfam" id="PF14520">
    <property type="entry name" value="HHH_5"/>
    <property type="match status" value="1"/>
</dbReference>
<dbReference type="InterPro" id="IPR013849">
    <property type="entry name" value="DNA_helicase_Holl-junc_RuvA_I"/>
</dbReference>
<dbReference type="RefSeq" id="WP_001943676.1">
    <property type="nucleotide sequence ID" value="NZ_AP014523.1"/>
</dbReference>
<dbReference type="InterPro" id="IPR000085">
    <property type="entry name" value="RuvA"/>
</dbReference>
<keyword evidence="8" id="KW-0347">Helicase</keyword>
<feature type="domain" description="Helix-hairpin-helix DNA-binding motif class 1" evidence="7">
    <location>
        <begin position="107"/>
        <end position="126"/>
    </location>
</feature>
<dbReference type="InterPro" id="IPR003583">
    <property type="entry name" value="Hlx-hairpin-Hlx_DNA-bd_motif"/>
</dbReference>
<dbReference type="InterPro" id="IPR012340">
    <property type="entry name" value="NA-bd_OB-fold"/>
</dbReference>
<dbReference type="CDD" id="cd14332">
    <property type="entry name" value="UBA_RuvA_C"/>
    <property type="match status" value="1"/>
</dbReference>